<dbReference type="EMBL" id="AP024169">
    <property type="protein sequence ID" value="BCN32172.1"/>
    <property type="molecule type" value="Genomic_DNA"/>
</dbReference>
<dbReference type="InterPro" id="IPR000860">
    <property type="entry name" value="HemC"/>
</dbReference>
<dbReference type="Pfam" id="PF01379">
    <property type="entry name" value="Porphobil_deam"/>
    <property type="match status" value="1"/>
</dbReference>
<evidence type="ECO:0000256" key="2">
    <source>
        <dbReference type="ARBA" id="ARBA00002869"/>
    </source>
</evidence>
<dbReference type="NCBIfam" id="TIGR00212">
    <property type="entry name" value="hemC"/>
    <property type="match status" value="1"/>
</dbReference>
<protein>
    <recommendedName>
        <fullName evidence="8">Hydroxymethylbilane synthase</fullName>
        <ecNumber evidence="8">2.5.1.61</ecNumber>
    </recommendedName>
</protein>
<dbReference type="GO" id="GO:0004418">
    <property type="term" value="F:hydroxymethylbilane synthase activity"/>
    <property type="evidence" value="ECO:0007669"/>
    <property type="project" value="UniProtKB-UniRule"/>
</dbReference>
<accession>A0A7R7ENR1</accession>
<feature type="domain" description="Porphobilinogen deaminase C-terminal" evidence="10">
    <location>
        <begin position="226"/>
        <end position="259"/>
    </location>
</feature>
<dbReference type="GO" id="GO:0005737">
    <property type="term" value="C:cytoplasm"/>
    <property type="evidence" value="ECO:0007669"/>
    <property type="project" value="UniProtKB-UniRule"/>
</dbReference>
<keyword evidence="5" id="KW-0808">Transferase</keyword>
<evidence type="ECO:0000256" key="7">
    <source>
        <dbReference type="ARBA" id="ARBA00048169"/>
    </source>
</evidence>
<comment type="pathway">
    <text evidence="3">Porphyrin-containing compound metabolism; protoporphyrin-IX biosynthesis; coproporphyrinogen-III from 5-aminolevulinate: step 2/4.</text>
</comment>
<evidence type="ECO:0000313" key="11">
    <source>
        <dbReference type="EMBL" id="BCN32172.1"/>
    </source>
</evidence>
<dbReference type="RefSeq" id="WP_271713239.1">
    <property type="nucleotide sequence ID" value="NZ_AP024169.1"/>
</dbReference>
<evidence type="ECO:0000256" key="8">
    <source>
        <dbReference type="NCBIfam" id="TIGR00212"/>
    </source>
</evidence>
<evidence type="ECO:0000259" key="10">
    <source>
        <dbReference type="Pfam" id="PF03900"/>
    </source>
</evidence>
<evidence type="ECO:0000256" key="1">
    <source>
        <dbReference type="ARBA" id="ARBA00001916"/>
    </source>
</evidence>
<comment type="function">
    <text evidence="2">Tetrapolymerization of the monopyrrole PBG into the hydroxymethylbilane pre-uroporphyrinogen in several discrete steps.</text>
</comment>
<feature type="domain" description="Porphobilinogen deaminase N-terminal" evidence="9">
    <location>
        <begin position="5"/>
        <end position="210"/>
    </location>
</feature>
<dbReference type="PANTHER" id="PTHR11557">
    <property type="entry name" value="PORPHOBILINOGEN DEAMINASE"/>
    <property type="match status" value="1"/>
</dbReference>
<comment type="catalytic activity">
    <reaction evidence="7">
        <text>4 porphobilinogen + H2O = hydroxymethylbilane + 4 NH4(+)</text>
        <dbReference type="Rhea" id="RHEA:13185"/>
        <dbReference type="ChEBI" id="CHEBI:15377"/>
        <dbReference type="ChEBI" id="CHEBI:28938"/>
        <dbReference type="ChEBI" id="CHEBI:57845"/>
        <dbReference type="ChEBI" id="CHEBI:58126"/>
        <dbReference type="EC" id="2.5.1.61"/>
    </reaction>
</comment>
<dbReference type="Pfam" id="PF03900">
    <property type="entry name" value="Porphobil_deamC"/>
    <property type="match status" value="1"/>
</dbReference>
<keyword evidence="6" id="KW-0627">Porphyrin biosynthesis</keyword>
<dbReference type="InterPro" id="IPR022417">
    <property type="entry name" value="Porphobilin_deaminase_N"/>
</dbReference>
<dbReference type="Gene3D" id="3.40.190.10">
    <property type="entry name" value="Periplasmic binding protein-like II"/>
    <property type="match status" value="2"/>
</dbReference>
<evidence type="ECO:0000259" key="9">
    <source>
        <dbReference type="Pfam" id="PF01379"/>
    </source>
</evidence>
<dbReference type="PIRSF" id="PIRSF001438">
    <property type="entry name" value="4pyrrol_synth_OHMeBilane_synth"/>
    <property type="match status" value="1"/>
</dbReference>
<comment type="cofactor">
    <cofactor evidence="1">
        <name>dipyrromethane</name>
        <dbReference type="ChEBI" id="CHEBI:60342"/>
    </cofactor>
</comment>
<dbReference type="EC" id="2.5.1.61" evidence="8"/>
<evidence type="ECO:0000313" key="12">
    <source>
        <dbReference type="Proteomes" id="UP000595897"/>
    </source>
</evidence>
<evidence type="ECO:0000256" key="3">
    <source>
        <dbReference type="ARBA" id="ARBA00004735"/>
    </source>
</evidence>
<evidence type="ECO:0000256" key="6">
    <source>
        <dbReference type="ARBA" id="ARBA00023244"/>
    </source>
</evidence>
<dbReference type="PRINTS" id="PR00151">
    <property type="entry name" value="PORPHBDMNASE"/>
</dbReference>
<dbReference type="AlphaFoldDB" id="A0A7R7ENR1"/>
<dbReference type="PANTHER" id="PTHR11557:SF0">
    <property type="entry name" value="PORPHOBILINOGEN DEAMINASE"/>
    <property type="match status" value="1"/>
</dbReference>
<dbReference type="SUPFAM" id="SSF53850">
    <property type="entry name" value="Periplasmic binding protein-like II"/>
    <property type="match status" value="1"/>
</dbReference>
<gene>
    <name evidence="11" type="primary">hemC</name>
    <name evidence="11" type="ORF">bsdtb5_34670</name>
</gene>
<evidence type="ECO:0000256" key="4">
    <source>
        <dbReference type="ARBA" id="ARBA00005638"/>
    </source>
</evidence>
<organism evidence="11 12">
    <name type="scientific">Anaeromicropila herbilytica</name>
    <dbReference type="NCBI Taxonomy" id="2785025"/>
    <lineage>
        <taxon>Bacteria</taxon>
        <taxon>Bacillati</taxon>
        <taxon>Bacillota</taxon>
        <taxon>Clostridia</taxon>
        <taxon>Lachnospirales</taxon>
        <taxon>Lachnospiraceae</taxon>
        <taxon>Anaeromicropila</taxon>
    </lineage>
</organism>
<keyword evidence="12" id="KW-1185">Reference proteome</keyword>
<dbReference type="InterPro" id="IPR036803">
    <property type="entry name" value="Porphobilinogen_deaminase_C_sf"/>
</dbReference>
<evidence type="ECO:0000256" key="5">
    <source>
        <dbReference type="ARBA" id="ARBA00022679"/>
    </source>
</evidence>
<dbReference type="SUPFAM" id="SSF54782">
    <property type="entry name" value="Porphobilinogen deaminase (hydroxymethylbilane synthase), C-terminal domain"/>
    <property type="match status" value="1"/>
</dbReference>
<comment type="similarity">
    <text evidence="4">Belongs to the HMBS family.</text>
</comment>
<dbReference type="FunFam" id="3.40.190.10:FF:000004">
    <property type="entry name" value="Porphobilinogen deaminase"/>
    <property type="match status" value="1"/>
</dbReference>
<dbReference type="KEGG" id="ahb:bsdtb5_34670"/>
<name>A0A7R7ENR1_9FIRM</name>
<reference evidence="11 12" key="1">
    <citation type="submission" date="2020-11" db="EMBL/GenBank/DDBJ databases">
        <title>Draft genome sequencing of a Lachnospiraceae strain isolated from anoxic soil subjected to BSD treatment.</title>
        <authorList>
            <person name="Uek A."/>
            <person name="Tonouchi A."/>
        </authorList>
    </citation>
    <scope>NUCLEOTIDE SEQUENCE [LARGE SCALE GENOMIC DNA]</scope>
    <source>
        <strain evidence="11 12">TB5</strain>
    </source>
</reference>
<dbReference type="Proteomes" id="UP000595897">
    <property type="component" value="Chromosome"/>
</dbReference>
<sequence length="296" mass="33056">MGQTIRIGTRKSKLALAQTDYIIEQLKNVKPSLEIEKVLISTKGDKILERSLQSFGGKGAFITEFEELMLRKEIDFAVHSAKDMPMELQKGLTIVAVSKREDPRDVLVTLKGVGRNQALKGIIGTCSLRRRLFIEKNYQATVKELRGNVETRLTKLRNHEYDGIILAAAGLRRLNLLDDDLYDYHFFKEEECIPAAGQGIIAVEGRVDEELSLVFNKISDKFAGYCLETEREVLRLLNAGCSEPVGAYAKIVVEQQMHLSVVYECQGVAREEAGIADIDDRLSLAADIVDKIIGKA</sequence>
<dbReference type="Gene3D" id="3.30.160.40">
    <property type="entry name" value="Porphobilinogen deaminase, C-terminal domain"/>
    <property type="match status" value="1"/>
</dbReference>
<dbReference type="InterPro" id="IPR022418">
    <property type="entry name" value="Porphobilinogen_deaminase_C"/>
</dbReference>
<proteinExistence type="inferred from homology"/>
<dbReference type="GO" id="GO:0006783">
    <property type="term" value="P:heme biosynthetic process"/>
    <property type="evidence" value="ECO:0007669"/>
    <property type="project" value="TreeGrafter"/>
</dbReference>